<dbReference type="GO" id="GO:0000976">
    <property type="term" value="F:transcription cis-regulatory region binding"/>
    <property type="evidence" value="ECO:0007669"/>
    <property type="project" value="TreeGrafter"/>
</dbReference>
<evidence type="ECO:0000256" key="1">
    <source>
        <dbReference type="ARBA" id="ARBA00023015"/>
    </source>
</evidence>
<evidence type="ECO:0000256" key="4">
    <source>
        <dbReference type="PROSITE-ProRule" id="PRU00335"/>
    </source>
</evidence>
<dbReference type="EMBL" id="JACHND010000001">
    <property type="protein sequence ID" value="MBB4700588.1"/>
    <property type="molecule type" value="Genomic_DNA"/>
</dbReference>
<dbReference type="SUPFAM" id="SSF48498">
    <property type="entry name" value="Tetracyclin repressor-like, C-terminal domain"/>
    <property type="match status" value="1"/>
</dbReference>
<dbReference type="InterPro" id="IPR009057">
    <property type="entry name" value="Homeodomain-like_sf"/>
</dbReference>
<evidence type="ECO:0000256" key="2">
    <source>
        <dbReference type="ARBA" id="ARBA00023125"/>
    </source>
</evidence>
<dbReference type="PRINTS" id="PR00455">
    <property type="entry name" value="HTHTETR"/>
</dbReference>
<dbReference type="PROSITE" id="PS50977">
    <property type="entry name" value="HTH_TETR_2"/>
    <property type="match status" value="1"/>
</dbReference>
<dbReference type="RefSeq" id="WP_184878965.1">
    <property type="nucleotide sequence ID" value="NZ_BOOV01000039.1"/>
</dbReference>
<sequence>MTARTRPPEEARTRPLRKDAQRNRDLLIKAARELYAARGLDVSLDEIARTAGVSSGTLYNHFPDRADLVEAVFADRAATVTRIAEHALAMDDPWEGLVHFLEGVCELQASDRGYNDLVSGRLPQGPPSEAHAHGYALMKRIIDRARNSGALRPDFTLEDVAFVTWGTARTVEATAIIRPQAWRRHLSLLLDAMRPPAAHPLPEPPLTPDELAQLMRGHC</sequence>
<dbReference type="PANTHER" id="PTHR30055">
    <property type="entry name" value="HTH-TYPE TRANSCRIPTIONAL REGULATOR RUTR"/>
    <property type="match status" value="1"/>
</dbReference>
<proteinExistence type="predicted"/>
<evidence type="ECO:0000313" key="7">
    <source>
        <dbReference type="Proteomes" id="UP000542210"/>
    </source>
</evidence>
<keyword evidence="2 4" id="KW-0238">DNA-binding</keyword>
<dbReference type="InterPro" id="IPR036271">
    <property type="entry name" value="Tet_transcr_reg_TetR-rel_C_sf"/>
</dbReference>
<keyword evidence="3" id="KW-0804">Transcription</keyword>
<comment type="caution">
    <text evidence="6">The sequence shown here is derived from an EMBL/GenBank/DDBJ whole genome shotgun (WGS) entry which is preliminary data.</text>
</comment>
<dbReference type="GO" id="GO:0003700">
    <property type="term" value="F:DNA-binding transcription factor activity"/>
    <property type="evidence" value="ECO:0007669"/>
    <property type="project" value="TreeGrafter"/>
</dbReference>
<dbReference type="SUPFAM" id="SSF46689">
    <property type="entry name" value="Homeodomain-like"/>
    <property type="match status" value="1"/>
</dbReference>
<dbReference type="Pfam" id="PF21597">
    <property type="entry name" value="TetR_C_43"/>
    <property type="match status" value="1"/>
</dbReference>
<dbReference type="Gene3D" id="1.10.357.10">
    <property type="entry name" value="Tetracycline Repressor, domain 2"/>
    <property type="match status" value="1"/>
</dbReference>
<keyword evidence="1" id="KW-0805">Transcription regulation</keyword>
<evidence type="ECO:0000313" key="6">
    <source>
        <dbReference type="EMBL" id="MBB4700588.1"/>
    </source>
</evidence>
<dbReference type="PANTHER" id="PTHR30055:SF234">
    <property type="entry name" value="HTH-TYPE TRANSCRIPTIONAL REGULATOR BETI"/>
    <property type="match status" value="1"/>
</dbReference>
<organism evidence="6 7">
    <name type="scientific">Sphaerisporangium siamense</name>
    <dbReference type="NCBI Taxonomy" id="795645"/>
    <lineage>
        <taxon>Bacteria</taxon>
        <taxon>Bacillati</taxon>
        <taxon>Actinomycetota</taxon>
        <taxon>Actinomycetes</taxon>
        <taxon>Streptosporangiales</taxon>
        <taxon>Streptosporangiaceae</taxon>
        <taxon>Sphaerisporangium</taxon>
    </lineage>
</organism>
<evidence type="ECO:0000259" key="5">
    <source>
        <dbReference type="PROSITE" id="PS50977"/>
    </source>
</evidence>
<feature type="domain" description="HTH tetR-type" evidence="5">
    <location>
        <begin position="21"/>
        <end position="80"/>
    </location>
</feature>
<dbReference type="AlphaFoldDB" id="A0A7W7D5G4"/>
<protein>
    <submittedName>
        <fullName evidence="6">AcrR family transcriptional regulator</fullName>
    </submittedName>
</protein>
<feature type="DNA-binding region" description="H-T-H motif" evidence="4">
    <location>
        <begin position="43"/>
        <end position="62"/>
    </location>
</feature>
<dbReference type="Proteomes" id="UP000542210">
    <property type="component" value="Unassembled WGS sequence"/>
</dbReference>
<dbReference type="Pfam" id="PF00440">
    <property type="entry name" value="TetR_N"/>
    <property type="match status" value="1"/>
</dbReference>
<reference evidence="6 7" key="1">
    <citation type="submission" date="2020-08" db="EMBL/GenBank/DDBJ databases">
        <title>Sequencing the genomes of 1000 actinobacteria strains.</title>
        <authorList>
            <person name="Klenk H.-P."/>
        </authorList>
    </citation>
    <scope>NUCLEOTIDE SEQUENCE [LARGE SCALE GENOMIC DNA]</scope>
    <source>
        <strain evidence="6 7">DSM 45784</strain>
    </source>
</reference>
<dbReference type="InterPro" id="IPR050109">
    <property type="entry name" value="HTH-type_TetR-like_transc_reg"/>
</dbReference>
<name>A0A7W7D5G4_9ACTN</name>
<dbReference type="InterPro" id="IPR049445">
    <property type="entry name" value="TetR_SbtR-like_C"/>
</dbReference>
<gene>
    <name evidence="6" type="ORF">BJ982_002132</name>
</gene>
<accession>A0A7W7D5G4</accession>
<keyword evidence="7" id="KW-1185">Reference proteome</keyword>
<dbReference type="InterPro" id="IPR001647">
    <property type="entry name" value="HTH_TetR"/>
</dbReference>
<evidence type="ECO:0000256" key="3">
    <source>
        <dbReference type="ARBA" id="ARBA00023163"/>
    </source>
</evidence>